<dbReference type="InterPro" id="IPR002716">
    <property type="entry name" value="PIN_dom"/>
</dbReference>
<evidence type="ECO:0000313" key="7">
    <source>
        <dbReference type="EMBL" id="TCT22963.1"/>
    </source>
</evidence>
<feature type="domain" description="PIN" evidence="6">
    <location>
        <begin position="6"/>
        <end position="118"/>
    </location>
</feature>
<reference evidence="7 8" key="1">
    <citation type="submission" date="2019-03" db="EMBL/GenBank/DDBJ databases">
        <title>Genomic Encyclopedia of Type Strains, Phase IV (KMG-IV): sequencing the most valuable type-strain genomes for metagenomic binning, comparative biology and taxonomic classification.</title>
        <authorList>
            <person name="Goeker M."/>
        </authorList>
    </citation>
    <scope>NUCLEOTIDE SEQUENCE [LARGE SCALE GENOMIC DNA]</scope>
    <source>
        <strain evidence="7 8">DSM 13587</strain>
    </source>
</reference>
<dbReference type="Proteomes" id="UP000295717">
    <property type="component" value="Unassembled WGS sequence"/>
</dbReference>
<keyword evidence="5" id="KW-0800">Toxin</keyword>
<evidence type="ECO:0000256" key="4">
    <source>
        <dbReference type="ARBA" id="ARBA00022801"/>
    </source>
</evidence>
<dbReference type="EC" id="3.1.-.-" evidence="5"/>
<dbReference type="RefSeq" id="WP_165903351.1">
    <property type="nucleotide sequence ID" value="NZ_SMAO01000002.1"/>
</dbReference>
<dbReference type="AlphaFoldDB" id="A0A4R3N789"/>
<organism evidence="7 8">
    <name type="scientific">Thiobaca trueperi</name>
    <dbReference type="NCBI Taxonomy" id="127458"/>
    <lineage>
        <taxon>Bacteria</taxon>
        <taxon>Pseudomonadati</taxon>
        <taxon>Pseudomonadota</taxon>
        <taxon>Gammaproteobacteria</taxon>
        <taxon>Chromatiales</taxon>
        <taxon>Chromatiaceae</taxon>
        <taxon>Thiobaca</taxon>
    </lineage>
</organism>
<evidence type="ECO:0000259" key="6">
    <source>
        <dbReference type="Pfam" id="PF01850"/>
    </source>
</evidence>
<gene>
    <name evidence="5" type="primary">vapC</name>
    <name evidence="7" type="ORF">EDC35_102294</name>
</gene>
<evidence type="ECO:0000256" key="3">
    <source>
        <dbReference type="ARBA" id="ARBA00022723"/>
    </source>
</evidence>
<dbReference type="GO" id="GO:0090729">
    <property type="term" value="F:toxin activity"/>
    <property type="evidence" value="ECO:0007669"/>
    <property type="project" value="UniProtKB-KW"/>
</dbReference>
<keyword evidence="2 5" id="KW-0540">Nuclease</keyword>
<comment type="cofactor">
    <cofactor evidence="5">
        <name>Mg(2+)</name>
        <dbReference type="ChEBI" id="CHEBI:18420"/>
    </cofactor>
</comment>
<keyword evidence="1 5" id="KW-1277">Toxin-antitoxin system</keyword>
<dbReference type="GO" id="GO:0016787">
    <property type="term" value="F:hydrolase activity"/>
    <property type="evidence" value="ECO:0007669"/>
    <property type="project" value="UniProtKB-KW"/>
</dbReference>
<protein>
    <recommendedName>
        <fullName evidence="5">Ribonuclease VapC</fullName>
        <shortName evidence="5">RNase VapC</shortName>
        <ecNumber evidence="5">3.1.-.-</ecNumber>
    </recommendedName>
    <alternativeName>
        <fullName evidence="5">Toxin VapC</fullName>
    </alternativeName>
</protein>
<dbReference type="Gene3D" id="3.40.50.1010">
    <property type="entry name" value="5'-nuclease"/>
    <property type="match status" value="1"/>
</dbReference>
<dbReference type="Pfam" id="PF01850">
    <property type="entry name" value="PIN"/>
    <property type="match status" value="1"/>
</dbReference>
<keyword evidence="5" id="KW-0460">Magnesium</keyword>
<dbReference type="GO" id="GO:0000287">
    <property type="term" value="F:magnesium ion binding"/>
    <property type="evidence" value="ECO:0007669"/>
    <property type="project" value="UniProtKB-UniRule"/>
</dbReference>
<evidence type="ECO:0000256" key="5">
    <source>
        <dbReference type="HAMAP-Rule" id="MF_00265"/>
    </source>
</evidence>
<sequence length="136" mass="15619">MQGDCFVDTNIWVYAHLDDPNEPRSLRAWDFINSLTKPIISSQVIAEYYNVMLRHEQDEDRIQRNAARMLRACKMQPLNLAVVHRALAVRKRYGFSIWDSQIVAAALEAGCATLYTEDLQEGQIIDGLTVRNPLRI</sequence>
<dbReference type="InterPro" id="IPR029060">
    <property type="entry name" value="PIN-like_dom_sf"/>
</dbReference>
<dbReference type="HAMAP" id="MF_00265">
    <property type="entry name" value="VapC_Nob1"/>
    <property type="match status" value="1"/>
</dbReference>
<evidence type="ECO:0000256" key="1">
    <source>
        <dbReference type="ARBA" id="ARBA00022649"/>
    </source>
</evidence>
<comment type="caution">
    <text evidence="7">The sequence shown here is derived from an EMBL/GenBank/DDBJ whole genome shotgun (WGS) entry which is preliminary data.</text>
</comment>
<accession>A0A4R3N789</accession>
<feature type="binding site" evidence="5">
    <location>
        <position position="8"/>
    </location>
    <ligand>
        <name>Mg(2+)</name>
        <dbReference type="ChEBI" id="CHEBI:18420"/>
    </ligand>
</feature>
<feature type="binding site" evidence="5">
    <location>
        <position position="99"/>
    </location>
    <ligand>
        <name>Mg(2+)</name>
        <dbReference type="ChEBI" id="CHEBI:18420"/>
    </ligand>
</feature>
<proteinExistence type="inferred from homology"/>
<comment type="function">
    <text evidence="5">Toxic component of a toxin-antitoxin (TA) system. An RNase.</text>
</comment>
<keyword evidence="8" id="KW-1185">Reference proteome</keyword>
<name>A0A4R3N789_9GAMM</name>
<comment type="similarity">
    <text evidence="5">Belongs to the PINc/VapC protein family.</text>
</comment>
<dbReference type="SUPFAM" id="SSF88723">
    <property type="entry name" value="PIN domain-like"/>
    <property type="match status" value="1"/>
</dbReference>
<dbReference type="EMBL" id="SMAO01000002">
    <property type="protein sequence ID" value="TCT22963.1"/>
    <property type="molecule type" value="Genomic_DNA"/>
</dbReference>
<dbReference type="InterPro" id="IPR022907">
    <property type="entry name" value="VapC_family"/>
</dbReference>
<evidence type="ECO:0000313" key="8">
    <source>
        <dbReference type="Proteomes" id="UP000295717"/>
    </source>
</evidence>
<keyword evidence="4 5" id="KW-0378">Hydrolase</keyword>
<evidence type="ECO:0000256" key="2">
    <source>
        <dbReference type="ARBA" id="ARBA00022722"/>
    </source>
</evidence>
<dbReference type="CDD" id="cd18692">
    <property type="entry name" value="PIN_VapC-like"/>
    <property type="match status" value="1"/>
</dbReference>
<keyword evidence="3 5" id="KW-0479">Metal-binding</keyword>
<dbReference type="GO" id="GO:0004540">
    <property type="term" value="F:RNA nuclease activity"/>
    <property type="evidence" value="ECO:0007669"/>
    <property type="project" value="InterPro"/>
</dbReference>